<keyword evidence="8" id="KW-1185">Reference proteome</keyword>
<keyword evidence="5 6" id="KW-0472">Membrane</keyword>
<evidence type="ECO:0000256" key="3">
    <source>
        <dbReference type="ARBA" id="ARBA00022692"/>
    </source>
</evidence>
<evidence type="ECO:0000313" key="8">
    <source>
        <dbReference type="Proteomes" id="UP000594260"/>
    </source>
</evidence>
<keyword evidence="3 6" id="KW-0812">Transmembrane</keyword>
<evidence type="ECO:0000256" key="5">
    <source>
        <dbReference type="ARBA" id="ARBA00023136"/>
    </source>
</evidence>
<organism evidence="7 8">
    <name type="scientific">Varroa destructor</name>
    <name type="common">Honeybee mite</name>
    <dbReference type="NCBI Taxonomy" id="109461"/>
    <lineage>
        <taxon>Eukaryota</taxon>
        <taxon>Metazoa</taxon>
        <taxon>Ecdysozoa</taxon>
        <taxon>Arthropoda</taxon>
        <taxon>Chelicerata</taxon>
        <taxon>Arachnida</taxon>
        <taxon>Acari</taxon>
        <taxon>Parasitiformes</taxon>
        <taxon>Mesostigmata</taxon>
        <taxon>Gamasina</taxon>
        <taxon>Dermanyssoidea</taxon>
        <taxon>Varroidae</taxon>
        <taxon>Varroa</taxon>
    </lineage>
</organism>
<dbReference type="EnsemblMetazoa" id="XM_022799246">
    <property type="protein sequence ID" value="XP_022654981"/>
    <property type="gene ID" value="LOC111247818"/>
</dbReference>
<protein>
    <submittedName>
        <fullName evidence="7">Uncharacterized protein</fullName>
    </submittedName>
</protein>
<comment type="subcellular location">
    <subcellularLocation>
        <location evidence="1">Membrane</location>
        <topology evidence="1">Single-pass membrane protein</topology>
    </subcellularLocation>
</comment>
<dbReference type="GeneID" id="111247818"/>
<evidence type="ECO:0000313" key="7">
    <source>
        <dbReference type="EnsemblMetazoa" id="XP_022654981"/>
    </source>
</evidence>
<dbReference type="RefSeq" id="XP_022654981.1">
    <property type="nucleotide sequence ID" value="XM_022799246.1"/>
</dbReference>
<dbReference type="PANTHER" id="PTHR13674">
    <property type="entry name" value="GROWTH AND TRANSFORMATION-DEPENDENT PROTEIN"/>
    <property type="match status" value="1"/>
</dbReference>
<dbReference type="KEGG" id="vde:111247818"/>
<proteinExistence type="inferred from homology"/>
<evidence type="ECO:0000256" key="6">
    <source>
        <dbReference type="SAM" id="Phobius"/>
    </source>
</evidence>
<dbReference type="Proteomes" id="UP000594260">
    <property type="component" value="Unplaced"/>
</dbReference>
<evidence type="ECO:0000256" key="4">
    <source>
        <dbReference type="ARBA" id="ARBA00022989"/>
    </source>
</evidence>
<dbReference type="AlphaFoldDB" id="A0A7M7MDY9"/>
<accession>A0A7M7MDY9</accession>
<dbReference type="InterPro" id="IPR009432">
    <property type="entry name" value="DUF1075"/>
</dbReference>
<evidence type="ECO:0000256" key="1">
    <source>
        <dbReference type="ARBA" id="ARBA00004167"/>
    </source>
</evidence>
<sequence length="175" mass="19883">MAMACHSDAVEYNTGNDFKPLRRSSKRNCSVLTDQSISGYKTTRRNEMLLSRMSSVVRPLSLAQVRLQGTEMNGLTRHKANKFEKFLLVYFKKYPLGQVPDLVPQHQMEKVRDMARIRINIYMCIATFLGAIGAVWIGKKQHSEGVSLHKINLDWHNEIKKDTKIEKAKDGGGSS</sequence>
<feature type="transmembrane region" description="Helical" evidence="6">
    <location>
        <begin position="119"/>
        <end position="138"/>
    </location>
</feature>
<evidence type="ECO:0000256" key="2">
    <source>
        <dbReference type="ARBA" id="ARBA00007363"/>
    </source>
</evidence>
<name>A0A7M7MDY9_VARDE</name>
<comment type="similarity">
    <text evidence="2">Belongs to the UPF0389 family.</text>
</comment>
<keyword evidence="4 6" id="KW-1133">Transmembrane helix</keyword>
<dbReference type="Pfam" id="PF06388">
    <property type="entry name" value="DUF1075"/>
    <property type="match status" value="1"/>
</dbReference>
<dbReference type="OrthoDB" id="8193498at2759"/>
<dbReference type="FunCoup" id="A0A7M7MDY9">
    <property type="interactions" value="738"/>
</dbReference>
<dbReference type="GO" id="GO:0016020">
    <property type="term" value="C:membrane"/>
    <property type="evidence" value="ECO:0007669"/>
    <property type="project" value="UniProtKB-SubCell"/>
</dbReference>
<dbReference type="PANTHER" id="PTHR13674:SF5">
    <property type="entry name" value="UPF0389 PROTEIN CG9231"/>
    <property type="match status" value="1"/>
</dbReference>
<dbReference type="InParanoid" id="A0A7M7MDY9"/>
<reference evidence="7" key="1">
    <citation type="submission" date="2021-01" db="UniProtKB">
        <authorList>
            <consortium name="EnsemblMetazoa"/>
        </authorList>
    </citation>
    <scope>IDENTIFICATION</scope>
</reference>